<dbReference type="GO" id="GO:0032787">
    <property type="term" value="P:monocarboxylic acid metabolic process"/>
    <property type="evidence" value="ECO:0007669"/>
    <property type="project" value="UniProtKB-ARBA"/>
</dbReference>
<accession>A0A1I1SKE9</accession>
<gene>
    <name evidence="2" type="ORF">SAMN04487792_0906</name>
</gene>
<dbReference type="InterPro" id="IPR002347">
    <property type="entry name" value="SDR_fam"/>
</dbReference>
<dbReference type="STRING" id="1505723.SAMN04487792_0906"/>
<dbReference type="Pfam" id="PF00106">
    <property type="entry name" value="adh_short"/>
    <property type="match status" value="1"/>
</dbReference>
<dbReference type="PROSITE" id="PS00061">
    <property type="entry name" value="ADH_SHORT"/>
    <property type="match status" value="1"/>
</dbReference>
<proteinExistence type="inferred from homology"/>
<reference evidence="3" key="1">
    <citation type="submission" date="2016-10" db="EMBL/GenBank/DDBJ databases">
        <authorList>
            <person name="Varghese N."/>
            <person name="Submissions S."/>
        </authorList>
    </citation>
    <scope>NUCLEOTIDE SEQUENCE [LARGE SCALE GENOMIC DNA]</scope>
    <source>
        <strain evidence="3">R-53102</strain>
    </source>
</reference>
<sequence length="242" mass="26584">MKRAIVFGATGGIGQAICTDLANSGWSLYLHYNQDEQKASNMVQRYSQLYPQQDFIPIKLSFLTDNKGLMEFVNSLLPINAVVFSQGITDYTFLSDQDLNKIDQLVQVNLNTPIKLTSLLESLLIKNDFSRIVYLGSVYGGNGSALEAVYSSTKAGLSRFAQSYAREVASANLTVNVIAPGAVDTKMNALLSSETMVEVKEEIPLGRLAKSTDISYWVRTLLDPNANYLTGQTIYVSGGWLI</sequence>
<dbReference type="SUPFAM" id="SSF51735">
    <property type="entry name" value="NAD(P)-binding Rossmann-fold domains"/>
    <property type="match status" value="1"/>
</dbReference>
<dbReference type="AlphaFoldDB" id="A0A1I1SKE9"/>
<dbReference type="InterPro" id="IPR020904">
    <property type="entry name" value="Sc_DH/Rdtase_CS"/>
</dbReference>
<dbReference type="InterPro" id="IPR050259">
    <property type="entry name" value="SDR"/>
</dbReference>
<organism evidence="2 3">
    <name type="scientific">Lactobacillus bombicola</name>
    <dbReference type="NCBI Taxonomy" id="1505723"/>
    <lineage>
        <taxon>Bacteria</taxon>
        <taxon>Bacillati</taxon>
        <taxon>Bacillota</taxon>
        <taxon>Bacilli</taxon>
        <taxon>Lactobacillales</taxon>
        <taxon>Lactobacillaceae</taxon>
        <taxon>Lactobacillus</taxon>
    </lineage>
</organism>
<dbReference type="InterPro" id="IPR036291">
    <property type="entry name" value="NAD(P)-bd_dom_sf"/>
</dbReference>
<evidence type="ECO:0000313" key="2">
    <source>
        <dbReference type="EMBL" id="SFD45128.1"/>
    </source>
</evidence>
<dbReference type="PRINTS" id="PR00081">
    <property type="entry name" value="GDHRDH"/>
</dbReference>
<dbReference type="PANTHER" id="PTHR42879">
    <property type="entry name" value="3-OXOACYL-(ACYL-CARRIER-PROTEIN) REDUCTASE"/>
    <property type="match status" value="1"/>
</dbReference>
<evidence type="ECO:0000256" key="1">
    <source>
        <dbReference type="ARBA" id="ARBA00006484"/>
    </source>
</evidence>
<name>A0A1I1SKE9_9LACO</name>
<dbReference type="RefSeq" id="WP_090093054.1">
    <property type="nucleotide sequence ID" value="NZ_CBCRVU010000001.1"/>
</dbReference>
<evidence type="ECO:0000313" key="3">
    <source>
        <dbReference type="Proteomes" id="UP000199599"/>
    </source>
</evidence>
<dbReference type="NCBIfam" id="NF047420">
    <property type="entry name" value="EF_P_mod_YmfI"/>
    <property type="match status" value="1"/>
</dbReference>
<comment type="similarity">
    <text evidence="1">Belongs to the short-chain dehydrogenases/reductases (SDR) family.</text>
</comment>
<protein>
    <submittedName>
        <fullName evidence="2">3-oxoacyl-[acyl-carrier protein] reductase</fullName>
    </submittedName>
</protein>
<dbReference type="EMBL" id="FOMN01000004">
    <property type="protein sequence ID" value="SFD45128.1"/>
    <property type="molecule type" value="Genomic_DNA"/>
</dbReference>
<dbReference type="PANTHER" id="PTHR42879:SF2">
    <property type="entry name" value="3-OXOACYL-[ACYL-CARRIER-PROTEIN] REDUCTASE FABG"/>
    <property type="match status" value="1"/>
</dbReference>
<dbReference type="Proteomes" id="UP000199599">
    <property type="component" value="Unassembled WGS sequence"/>
</dbReference>
<dbReference type="CDD" id="cd05233">
    <property type="entry name" value="SDR_c"/>
    <property type="match status" value="1"/>
</dbReference>
<dbReference type="Gene3D" id="3.40.50.720">
    <property type="entry name" value="NAD(P)-binding Rossmann-like Domain"/>
    <property type="match status" value="1"/>
</dbReference>